<dbReference type="SUPFAM" id="SSF53067">
    <property type="entry name" value="Actin-like ATPase domain"/>
    <property type="match status" value="1"/>
</dbReference>
<dbReference type="InterPro" id="IPR043129">
    <property type="entry name" value="ATPase_NBD"/>
</dbReference>
<dbReference type="Proteomes" id="UP000003100">
    <property type="component" value="Unassembled WGS sequence"/>
</dbReference>
<dbReference type="Gene3D" id="3.30.420.40">
    <property type="match status" value="2"/>
</dbReference>
<evidence type="ECO:0008006" key="4">
    <source>
        <dbReference type="Google" id="ProtNLM"/>
    </source>
</evidence>
<accession>C0CKI8</accession>
<evidence type="ECO:0000313" key="2">
    <source>
        <dbReference type="EMBL" id="EEG49678.1"/>
    </source>
</evidence>
<dbReference type="RefSeq" id="WP_005947407.1">
    <property type="nucleotide sequence ID" value="NZ_CP136423.1"/>
</dbReference>
<protein>
    <recommendedName>
        <fullName evidence="4">ROK family protein</fullName>
    </recommendedName>
</protein>
<comment type="similarity">
    <text evidence="1">Belongs to the ROK (NagC/XylR) family.</text>
</comment>
<dbReference type="PANTHER" id="PTHR18964:SF149">
    <property type="entry name" value="BIFUNCTIONAL UDP-N-ACETYLGLUCOSAMINE 2-EPIMERASE_N-ACETYLMANNOSAMINE KINASE"/>
    <property type="match status" value="1"/>
</dbReference>
<dbReference type="PANTHER" id="PTHR18964">
    <property type="entry name" value="ROK (REPRESSOR, ORF, KINASE) FAMILY"/>
    <property type="match status" value="1"/>
</dbReference>
<dbReference type="PATRIC" id="fig|476272.21.peg.2706"/>
<sequence>MYVAAIDVGGTKIVGAAVDRKGEIKTPIRVENTGLSGEFIVETCVDIFHRLSRQHEIKALAVGTGGRLDTEAGIVRRAVDLYTGYVGLNIKEILETNCHLPVVIDNDCCMALRGELWKGGLKDYQRVAGLILGTGVGGGVAVRKNGQYQIQQAEFGHFILHPSGRKCLCGQRGCAEQYLSGTSLWNRYNQLTGRAKIRSGYEFFNQVKAKDKTAQEILHEFVKDLAICLISIQNLYDVEAVVIGGGLADTRQFWWRETECQLVQKSSHVLPKLEILPARNGNQAALLGAARLGFEKLEAML</sequence>
<dbReference type="eggNOG" id="COG1940">
    <property type="taxonomic scope" value="Bacteria"/>
</dbReference>
<proteinExistence type="inferred from homology"/>
<organism evidence="2 3">
    <name type="scientific">Blautia hydrogenotrophica (strain DSM 10507 / JCM 14656 / S5a33)</name>
    <name type="common">Ruminococcus hydrogenotrophicus</name>
    <dbReference type="NCBI Taxonomy" id="476272"/>
    <lineage>
        <taxon>Bacteria</taxon>
        <taxon>Bacillati</taxon>
        <taxon>Bacillota</taxon>
        <taxon>Clostridia</taxon>
        <taxon>Lachnospirales</taxon>
        <taxon>Lachnospiraceae</taxon>
        <taxon>Blautia</taxon>
    </lineage>
</organism>
<evidence type="ECO:0000313" key="3">
    <source>
        <dbReference type="Proteomes" id="UP000003100"/>
    </source>
</evidence>
<evidence type="ECO:0000256" key="1">
    <source>
        <dbReference type="ARBA" id="ARBA00006479"/>
    </source>
</evidence>
<reference evidence="2 3" key="2">
    <citation type="submission" date="2009-02" db="EMBL/GenBank/DDBJ databases">
        <title>Draft genome sequence of Blautia hydrogenotrophica DSM 10507 (Ruminococcus hydrogenotrophicus DSM 10507).</title>
        <authorList>
            <person name="Sudarsanam P."/>
            <person name="Ley R."/>
            <person name="Guruge J."/>
            <person name="Turnbaugh P.J."/>
            <person name="Mahowald M."/>
            <person name="Liep D."/>
            <person name="Gordon J."/>
        </authorList>
    </citation>
    <scope>NUCLEOTIDE SEQUENCE [LARGE SCALE GENOMIC DNA]</scope>
    <source>
        <strain evidence="3">DSM 10507 / JCM 14656 / S5a33</strain>
    </source>
</reference>
<keyword evidence="3" id="KW-1185">Reference proteome</keyword>
<dbReference type="Pfam" id="PF00480">
    <property type="entry name" value="ROK"/>
    <property type="match status" value="1"/>
</dbReference>
<dbReference type="AlphaFoldDB" id="C0CKI8"/>
<name>C0CKI8_BLAHS</name>
<reference evidence="2 3" key="1">
    <citation type="submission" date="2009-01" db="EMBL/GenBank/DDBJ databases">
        <authorList>
            <person name="Fulton L."/>
            <person name="Clifton S."/>
            <person name="Fulton B."/>
            <person name="Xu J."/>
            <person name="Minx P."/>
            <person name="Pepin K.H."/>
            <person name="Johnson M."/>
            <person name="Bhonagiri V."/>
            <person name="Nash W.E."/>
            <person name="Mardis E.R."/>
            <person name="Wilson R.K."/>
        </authorList>
    </citation>
    <scope>NUCLEOTIDE SEQUENCE [LARGE SCALE GENOMIC DNA]</scope>
    <source>
        <strain evidence="3">DSM 10507 / JCM 14656 / S5a33</strain>
    </source>
</reference>
<dbReference type="EMBL" id="ACBZ01000069">
    <property type="protein sequence ID" value="EEG49678.1"/>
    <property type="molecule type" value="Genomic_DNA"/>
</dbReference>
<comment type="caution">
    <text evidence="2">The sequence shown here is derived from an EMBL/GenBank/DDBJ whole genome shotgun (WGS) entry which is preliminary data.</text>
</comment>
<dbReference type="HOGENOM" id="CLU_036604_0_2_9"/>
<dbReference type="GeneID" id="86820585"/>
<gene>
    <name evidence="2" type="ORF">RUMHYD_01358</name>
</gene>
<dbReference type="InterPro" id="IPR000600">
    <property type="entry name" value="ROK"/>
</dbReference>